<keyword evidence="2" id="KW-1003">Cell membrane</keyword>
<dbReference type="GO" id="GO:0016324">
    <property type="term" value="C:apical plasma membrane"/>
    <property type="evidence" value="ECO:0007669"/>
    <property type="project" value="UniProtKB-SubCell"/>
</dbReference>
<evidence type="ECO:0000256" key="1">
    <source>
        <dbReference type="ARBA" id="ARBA00004424"/>
    </source>
</evidence>
<evidence type="ECO:0000256" key="3">
    <source>
        <dbReference type="ARBA" id="ARBA00022692"/>
    </source>
</evidence>
<accession>A0A4W3I6B0</accession>
<evidence type="ECO:0000256" key="7">
    <source>
        <dbReference type="ARBA" id="ARBA00093348"/>
    </source>
</evidence>
<reference evidence="11" key="2">
    <citation type="journal article" date="2007" name="PLoS Biol.">
        <title>Survey sequencing and comparative analysis of the elephant shark (Callorhinchus milii) genome.</title>
        <authorList>
            <person name="Venkatesh B."/>
            <person name="Kirkness E.F."/>
            <person name="Loh Y.H."/>
            <person name="Halpern A.L."/>
            <person name="Lee A.P."/>
            <person name="Johnson J."/>
            <person name="Dandona N."/>
            <person name="Viswanathan L.D."/>
            <person name="Tay A."/>
            <person name="Venter J.C."/>
            <person name="Strausberg R.L."/>
            <person name="Brenner S."/>
        </authorList>
    </citation>
    <scope>NUCLEOTIDE SEQUENCE [LARGE SCALE GENOMIC DNA]</scope>
</reference>
<dbReference type="Proteomes" id="UP000314986">
    <property type="component" value="Unassembled WGS sequence"/>
</dbReference>
<evidence type="ECO:0000256" key="4">
    <source>
        <dbReference type="ARBA" id="ARBA00022989"/>
    </source>
</evidence>
<keyword evidence="4 8" id="KW-1133">Transmembrane helix</keyword>
<dbReference type="Gene3D" id="1.20.1250.20">
    <property type="entry name" value="MFS general substrate transporter like domains"/>
    <property type="match status" value="1"/>
</dbReference>
<name>A0A4W3I6B0_CALMI</name>
<dbReference type="FunFam" id="1.20.1250.20:FF:000297">
    <property type="entry name" value="Solute carrier family 22 member 18"/>
    <property type="match status" value="1"/>
</dbReference>
<dbReference type="SUPFAM" id="SSF103473">
    <property type="entry name" value="MFS general substrate transporter"/>
    <property type="match status" value="1"/>
</dbReference>
<dbReference type="GeneTree" id="ENSGT00940000160333"/>
<dbReference type="InParanoid" id="A0A4W3I6B0"/>
<dbReference type="CDD" id="cd17331">
    <property type="entry name" value="MFS_SLC22A18"/>
    <property type="match status" value="1"/>
</dbReference>
<feature type="transmembrane region" description="Helical" evidence="8">
    <location>
        <begin position="370"/>
        <end position="390"/>
    </location>
</feature>
<dbReference type="PRINTS" id="PR01035">
    <property type="entry name" value="TCRTETA"/>
</dbReference>
<evidence type="ECO:0000256" key="8">
    <source>
        <dbReference type="SAM" id="Phobius"/>
    </source>
</evidence>
<organism evidence="10 11">
    <name type="scientific">Callorhinchus milii</name>
    <name type="common">Ghost shark</name>
    <dbReference type="NCBI Taxonomy" id="7868"/>
    <lineage>
        <taxon>Eukaryota</taxon>
        <taxon>Metazoa</taxon>
        <taxon>Chordata</taxon>
        <taxon>Craniata</taxon>
        <taxon>Vertebrata</taxon>
        <taxon>Chondrichthyes</taxon>
        <taxon>Holocephali</taxon>
        <taxon>Chimaeriformes</taxon>
        <taxon>Callorhinchidae</taxon>
        <taxon>Callorhinchus</taxon>
    </lineage>
</organism>
<reference evidence="10" key="4">
    <citation type="submission" date="2025-08" db="UniProtKB">
        <authorList>
            <consortium name="Ensembl"/>
        </authorList>
    </citation>
    <scope>IDENTIFICATION</scope>
</reference>
<dbReference type="InterPro" id="IPR020846">
    <property type="entry name" value="MFS_dom"/>
</dbReference>
<feature type="transmembrane region" description="Helical" evidence="8">
    <location>
        <begin position="280"/>
        <end position="296"/>
    </location>
</feature>
<feature type="domain" description="Major facilitator superfamily (MFS) profile" evidence="9">
    <location>
        <begin position="1"/>
        <end position="401"/>
    </location>
</feature>
<sequence>MGKRLTPLIALSPLMQKVVGSKSYIGTLSSCLYLSRRLGMDTVVFGYLQTAFAVIQLLGGPVFGRFGDLFGGRAALSLAYISSGLTYLLMGLSTNIPLLFLSRIPSVFMHGIQAVQMVVTDLSAESERASSLGKLGLSYGVGMIVGSLTGGILISRFGEPATAYVAAVGSLLNAAIAVKYIPAHTKPQSVTQQHKAGSVFSLKTITRLMSIPGAAKIFTIKIITGIPSGVFQSMFSVVAMDYFKLDAEHNGYLMAYIGLLQMVMQGLVVGWLTRWIPEQILILCSILLVCLMGLAMAMMTNVIHFCVTCIPMSLGIAIFSLTTNSILTKLAPAADTGAMLGLSMSVYSLIRSISPTIGGFLFDAYGFPSFGYLQFGVNLLLFLSLCPSTCSRPTLHPKQTT</sequence>
<dbReference type="GO" id="GO:0022857">
    <property type="term" value="F:transmembrane transporter activity"/>
    <property type="evidence" value="ECO:0007669"/>
    <property type="project" value="InterPro"/>
</dbReference>
<feature type="transmembrane region" description="Helical" evidence="8">
    <location>
        <begin position="44"/>
        <end position="66"/>
    </location>
</feature>
<dbReference type="Pfam" id="PF07690">
    <property type="entry name" value="MFS_1"/>
    <property type="match status" value="1"/>
</dbReference>
<reference evidence="11" key="3">
    <citation type="journal article" date="2014" name="Nature">
        <title>Elephant shark genome provides unique insights into gnathostome evolution.</title>
        <authorList>
            <consortium name="International Elephant Shark Genome Sequencing Consortium"/>
            <person name="Venkatesh B."/>
            <person name="Lee A.P."/>
            <person name="Ravi V."/>
            <person name="Maurya A.K."/>
            <person name="Lian M.M."/>
            <person name="Swann J.B."/>
            <person name="Ohta Y."/>
            <person name="Flajnik M.F."/>
            <person name="Sutoh Y."/>
            <person name="Kasahara M."/>
            <person name="Hoon S."/>
            <person name="Gangu V."/>
            <person name="Roy S.W."/>
            <person name="Irimia M."/>
            <person name="Korzh V."/>
            <person name="Kondrychyn I."/>
            <person name="Lim Z.W."/>
            <person name="Tay B.H."/>
            <person name="Tohari S."/>
            <person name="Kong K.W."/>
            <person name="Ho S."/>
            <person name="Lorente-Galdos B."/>
            <person name="Quilez J."/>
            <person name="Marques-Bonet T."/>
            <person name="Raney B.J."/>
            <person name="Ingham P.W."/>
            <person name="Tay A."/>
            <person name="Hillier L.W."/>
            <person name="Minx P."/>
            <person name="Boehm T."/>
            <person name="Wilson R.K."/>
            <person name="Brenner S."/>
            <person name="Warren W.C."/>
        </authorList>
    </citation>
    <scope>NUCLEOTIDE SEQUENCE [LARGE SCALE GENOMIC DNA]</scope>
</reference>
<keyword evidence="3 8" id="KW-0812">Transmembrane</keyword>
<reference evidence="10" key="5">
    <citation type="submission" date="2025-09" db="UniProtKB">
        <authorList>
            <consortium name="Ensembl"/>
        </authorList>
    </citation>
    <scope>IDENTIFICATION</scope>
</reference>
<dbReference type="PROSITE" id="PS50850">
    <property type="entry name" value="MFS"/>
    <property type="match status" value="1"/>
</dbReference>
<evidence type="ECO:0000313" key="10">
    <source>
        <dbReference type="Ensembl" id="ENSCMIP00000025539.1"/>
    </source>
</evidence>
<feature type="transmembrane region" description="Helical" evidence="8">
    <location>
        <begin position="333"/>
        <end position="350"/>
    </location>
</feature>
<dbReference type="OMA" id="RLMKYPR"/>
<feature type="transmembrane region" description="Helical" evidence="8">
    <location>
        <begin position="136"/>
        <end position="155"/>
    </location>
</feature>
<comment type="subcellular location">
    <subcellularLocation>
        <location evidence="1">Apical cell membrane</location>
        <topology evidence="1">Multi-pass membrane protein</topology>
    </subcellularLocation>
</comment>
<dbReference type="InterPro" id="IPR036259">
    <property type="entry name" value="MFS_trans_sf"/>
</dbReference>
<dbReference type="AlphaFoldDB" id="A0A4W3I6B0"/>
<dbReference type="PANTHER" id="PTHR24002:SF3">
    <property type="entry name" value="SOLUTE CARRIER FAMILY 22 MEMBER 18"/>
    <property type="match status" value="1"/>
</dbReference>
<comment type="function">
    <text evidence="7">May act as a transporter of organic cations based on a proton efflux antiport mechanism. May play a role in the transport of chloroquine and quinidine-related compounds in kidney. Plays a role in the regulation of lipid metabolism.</text>
</comment>
<evidence type="ECO:0000256" key="6">
    <source>
        <dbReference type="ARBA" id="ARBA00078639"/>
    </source>
</evidence>
<feature type="transmembrane region" description="Helical" evidence="8">
    <location>
        <begin position="302"/>
        <end position="321"/>
    </location>
</feature>
<feature type="transmembrane region" description="Helical" evidence="8">
    <location>
        <begin position="78"/>
        <end position="101"/>
    </location>
</feature>
<feature type="transmembrane region" description="Helical" evidence="8">
    <location>
        <begin position="252"/>
        <end position="273"/>
    </location>
</feature>
<dbReference type="GO" id="GO:0005635">
    <property type="term" value="C:nuclear envelope"/>
    <property type="evidence" value="ECO:0007669"/>
    <property type="project" value="TreeGrafter"/>
</dbReference>
<keyword evidence="5 8" id="KW-0472">Membrane</keyword>
<keyword evidence="11" id="KW-1185">Reference proteome</keyword>
<proteinExistence type="predicted"/>
<evidence type="ECO:0000259" key="9">
    <source>
        <dbReference type="PROSITE" id="PS50850"/>
    </source>
</evidence>
<dbReference type="InterPro" id="IPR001958">
    <property type="entry name" value="Tet-R_TetA/multi-R_MdtG-like"/>
</dbReference>
<protein>
    <recommendedName>
        <fullName evidence="6">Organic cation transporter-like protein 2</fullName>
    </recommendedName>
</protein>
<dbReference type="InterPro" id="IPR011701">
    <property type="entry name" value="MFS"/>
</dbReference>
<evidence type="ECO:0000256" key="2">
    <source>
        <dbReference type="ARBA" id="ARBA00022475"/>
    </source>
</evidence>
<evidence type="ECO:0000256" key="5">
    <source>
        <dbReference type="ARBA" id="ARBA00023136"/>
    </source>
</evidence>
<evidence type="ECO:0000313" key="11">
    <source>
        <dbReference type="Proteomes" id="UP000314986"/>
    </source>
</evidence>
<dbReference type="STRING" id="7868.ENSCMIP00000025539"/>
<dbReference type="Ensembl" id="ENSCMIT00000025962.1">
    <property type="protein sequence ID" value="ENSCMIP00000025539.1"/>
    <property type="gene ID" value="ENSCMIG00000011222.1"/>
</dbReference>
<feature type="transmembrane region" description="Helical" evidence="8">
    <location>
        <begin position="161"/>
        <end position="181"/>
    </location>
</feature>
<reference evidence="11" key="1">
    <citation type="journal article" date="2006" name="Science">
        <title>Ancient noncoding elements conserved in the human genome.</title>
        <authorList>
            <person name="Venkatesh B."/>
            <person name="Kirkness E.F."/>
            <person name="Loh Y.H."/>
            <person name="Halpern A.L."/>
            <person name="Lee A.P."/>
            <person name="Johnson J."/>
            <person name="Dandona N."/>
            <person name="Viswanathan L.D."/>
            <person name="Tay A."/>
            <person name="Venter J.C."/>
            <person name="Strausberg R.L."/>
            <person name="Brenner S."/>
        </authorList>
    </citation>
    <scope>NUCLEOTIDE SEQUENCE [LARGE SCALE GENOMIC DNA]</scope>
</reference>
<dbReference type="PANTHER" id="PTHR24002">
    <property type="entry name" value="SOLUTE CARRIER FAMILY 22 MEMBER 18"/>
    <property type="match status" value="1"/>
</dbReference>
<feature type="transmembrane region" description="Helical" evidence="8">
    <location>
        <begin position="217"/>
        <end position="240"/>
    </location>
</feature>